<feature type="region of interest" description="Disordered" evidence="1">
    <location>
        <begin position="1"/>
        <end position="20"/>
    </location>
</feature>
<accession>A0A151NUC0</accession>
<sequence>MFGKTRMYGNPTVVQGKKIHPPTSKAVQKVITSGTEWNTLLNFTLEKKLGGSLKQSQNFIYSTATRSGPGICLS</sequence>
<protein>
    <submittedName>
        <fullName evidence="2">Uncharacterized protein</fullName>
    </submittedName>
</protein>
<dbReference type="Proteomes" id="UP000050525">
    <property type="component" value="Unassembled WGS sequence"/>
</dbReference>
<keyword evidence="3" id="KW-1185">Reference proteome</keyword>
<organism evidence="2 3">
    <name type="scientific">Alligator mississippiensis</name>
    <name type="common">American alligator</name>
    <dbReference type="NCBI Taxonomy" id="8496"/>
    <lineage>
        <taxon>Eukaryota</taxon>
        <taxon>Metazoa</taxon>
        <taxon>Chordata</taxon>
        <taxon>Craniata</taxon>
        <taxon>Vertebrata</taxon>
        <taxon>Euteleostomi</taxon>
        <taxon>Archelosauria</taxon>
        <taxon>Archosauria</taxon>
        <taxon>Crocodylia</taxon>
        <taxon>Alligatoridae</taxon>
        <taxon>Alligatorinae</taxon>
        <taxon>Alligator</taxon>
    </lineage>
</organism>
<name>A0A151NUC0_ALLMI</name>
<evidence type="ECO:0000313" key="2">
    <source>
        <dbReference type="EMBL" id="KYO40457.1"/>
    </source>
</evidence>
<evidence type="ECO:0000256" key="1">
    <source>
        <dbReference type="SAM" id="MobiDB-lite"/>
    </source>
</evidence>
<evidence type="ECO:0000313" key="3">
    <source>
        <dbReference type="Proteomes" id="UP000050525"/>
    </source>
</evidence>
<gene>
    <name evidence="2" type="ORF">Y1Q_0009504</name>
</gene>
<proteinExistence type="predicted"/>
<dbReference type="EMBL" id="AKHW03001922">
    <property type="protein sequence ID" value="KYO40457.1"/>
    <property type="molecule type" value="Genomic_DNA"/>
</dbReference>
<dbReference type="AlphaFoldDB" id="A0A151NUC0"/>
<reference evidence="2 3" key="1">
    <citation type="journal article" date="2012" name="Genome Biol.">
        <title>Sequencing three crocodilian genomes to illuminate the evolution of archosaurs and amniotes.</title>
        <authorList>
            <person name="St John J.A."/>
            <person name="Braun E.L."/>
            <person name="Isberg S.R."/>
            <person name="Miles L.G."/>
            <person name="Chong A.Y."/>
            <person name="Gongora J."/>
            <person name="Dalzell P."/>
            <person name="Moran C."/>
            <person name="Bed'hom B."/>
            <person name="Abzhanov A."/>
            <person name="Burgess S.C."/>
            <person name="Cooksey A.M."/>
            <person name="Castoe T.A."/>
            <person name="Crawford N.G."/>
            <person name="Densmore L.D."/>
            <person name="Drew J.C."/>
            <person name="Edwards S.V."/>
            <person name="Faircloth B.C."/>
            <person name="Fujita M.K."/>
            <person name="Greenwold M.J."/>
            <person name="Hoffmann F.G."/>
            <person name="Howard J.M."/>
            <person name="Iguchi T."/>
            <person name="Janes D.E."/>
            <person name="Khan S.Y."/>
            <person name="Kohno S."/>
            <person name="de Koning A.J."/>
            <person name="Lance S.L."/>
            <person name="McCarthy F.M."/>
            <person name="McCormack J.E."/>
            <person name="Merchant M.E."/>
            <person name="Peterson D.G."/>
            <person name="Pollock D.D."/>
            <person name="Pourmand N."/>
            <person name="Raney B.J."/>
            <person name="Roessler K.A."/>
            <person name="Sanford J.R."/>
            <person name="Sawyer R.H."/>
            <person name="Schmidt C.J."/>
            <person name="Triplett E.W."/>
            <person name="Tuberville T.D."/>
            <person name="Venegas-Anaya M."/>
            <person name="Howard J.T."/>
            <person name="Jarvis E.D."/>
            <person name="Guillette L.J.Jr."/>
            <person name="Glenn T.C."/>
            <person name="Green R.E."/>
            <person name="Ray D.A."/>
        </authorList>
    </citation>
    <scope>NUCLEOTIDE SEQUENCE [LARGE SCALE GENOMIC DNA]</scope>
    <source>
        <strain evidence="2">KSC_2009_1</strain>
    </source>
</reference>
<comment type="caution">
    <text evidence="2">The sequence shown here is derived from an EMBL/GenBank/DDBJ whole genome shotgun (WGS) entry which is preliminary data.</text>
</comment>